<dbReference type="InterPro" id="IPR036390">
    <property type="entry name" value="WH_DNA-bd_sf"/>
</dbReference>
<dbReference type="RefSeq" id="WP_389835484.1">
    <property type="nucleotide sequence ID" value="NZ_JBIAJP010000021.1"/>
</dbReference>
<reference evidence="2 3" key="1">
    <citation type="submission" date="2024-10" db="EMBL/GenBank/DDBJ databases">
        <title>The Natural Products Discovery Center: Release of the First 8490 Sequenced Strains for Exploring Actinobacteria Biosynthetic Diversity.</title>
        <authorList>
            <person name="Kalkreuter E."/>
            <person name="Kautsar S.A."/>
            <person name="Yang D."/>
            <person name="Bader C.D."/>
            <person name="Teijaro C.N."/>
            <person name="Fluegel L."/>
            <person name="Davis C.M."/>
            <person name="Simpson J.R."/>
            <person name="Lauterbach L."/>
            <person name="Steele A.D."/>
            <person name="Gui C."/>
            <person name="Meng S."/>
            <person name="Li G."/>
            <person name="Viehrig K."/>
            <person name="Ye F."/>
            <person name="Su P."/>
            <person name="Kiefer A.F."/>
            <person name="Nichols A."/>
            <person name="Cepeda A.J."/>
            <person name="Yan W."/>
            <person name="Fan B."/>
            <person name="Jiang Y."/>
            <person name="Adhikari A."/>
            <person name="Zheng C.-J."/>
            <person name="Schuster L."/>
            <person name="Cowan T.M."/>
            <person name="Smanski M.J."/>
            <person name="Chevrette M.G."/>
            <person name="De Carvalho L.P.S."/>
            <person name="Shen B."/>
        </authorList>
    </citation>
    <scope>NUCLEOTIDE SEQUENCE [LARGE SCALE GENOMIC DNA]</scope>
    <source>
        <strain evidence="2 3">NPDC005497</strain>
    </source>
</reference>
<organism evidence="2 3">
    <name type="scientific">Streptomyces tibetensis</name>
    <dbReference type="NCBI Taxonomy" id="2382123"/>
    <lineage>
        <taxon>Bacteria</taxon>
        <taxon>Bacillati</taxon>
        <taxon>Actinomycetota</taxon>
        <taxon>Actinomycetes</taxon>
        <taxon>Kitasatosporales</taxon>
        <taxon>Streptomycetaceae</taxon>
        <taxon>Streptomyces</taxon>
    </lineage>
</organism>
<evidence type="ECO:0000313" key="3">
    <source>
        <dbReference type="Proteomes" id="UP001601422"/>
    </source>
</evidence>
<gene>
    <name evidence="2" type="ORF">ACFYQT_39915</name>
</gene>
<dbReference type="SUPFAM" id="SSF46785">
    <property type="entry name" value="Winged helix' DNA-binding domain"/>
    <property type="match status" value="1"/>
</dbReference>
<proteinExistence type="predicted"/>
<accession>A0ABW6N8D7</accession>
<comment type="caution">
    <text evidence="2">The sequence shown here is derived from an EMBL/GenBank/DDBJ whole genome shotgun (WGS) entry which is preliminary data.</text>
</comment>
<evidence type="ECO:0000259" key="1">
    <source>
        <dbReference type="Pfam" id="PF03551"/>
    </source>
</evidence>
<dbReference type="Gene3D" id="1.10.10.10">
    <property type="entry name" value="Winged helix-like DNA-binding domain superfamily/Winged helix DNA-binding domain"/>
    <property type="match status" value="1"/>
</dbReference>
<dbReference type="Pfam" id="PF03551">
    <property type="entry name" value="PadR"/>
    <property type="match status" value="1"/>
</dbReference>
<protein>
    <submittedName>
        <fullName evidence="2">PadR family transcriptional regulator</fullName>
    </submittedName>
</protein>
<keyword evidence="3" id="KW-1185">Reference proteome</keyword>
<dbReference type="InterPro" id="IPR005149">
    <property type="entry name" value="Tscrpt_reg_PadR_N"/>
</dbReference>
<evidence type="ECO:0000313" key="2">
    <source>
        <dbReference type="EMBL" id="MFF0009563.1"/>
    </source>
</evidence>
<sequence length="101" mass="11208">MGTPRLTKSVIGVLNALMAATEDKPAWGLSICADADLGPGTVYPILERLTDHGWVTSWDEAEPHPGRPARRYYRLTENGRARTQAALEARRNRIPTRPAEK</sequence>
<dbReference type="InterPro" id="IPR036388">
    <property type="entry name" value="WH-like_DNA-bd_sf"/>
</dbReference>
<dbReference type="Proteomes" id="UP001601422">
    <property type="component" value="Unassembled WGS sequence"/>
</dbReference>
<dbReference type="PANTHER" id="PTHR33169">
    <property type="entry name" value="PADR-FAMILY TRANSCRIPTIONAL REGULATOR"/>
    <property type="match status" value="1"/>
</dbReference>
<dbReference type="EMBL" id="JBIAJP010000021">
    <property type="protein sequence ID" value="MFF0009563.1"/>
    <property type="molecule type" value="Genomic_DNA"/>
</dbReference>
<feature type="domain" description="Transcription regulator PadR N-terminal" evidence="1">
    <location>
        <begin position="36"/>
        <end position="84"/>
    </location>
</feature>
<name>A0ABW6N8D7_9ACTN</name>
<dbReference type="PANTHER" id="PTHR33169:SF14">
    <property type="entry name" value="TRANSCRIPTIONAL REGULATOR RV3488"/>
    <property type="match status" value="1"/>
</dbReference>
<dbReference type="InterPro" id="IPR052509">
    <property type="entry name" value="Metal_resp_DNA-bind_regulator"/>
</dbReference>